<evidence type="ECO:0000313" key="2">
    <source>
        <dbReference type="EMBL" id="RMZ26905.1"/>
    </source>
</evidence>
<evidence type="ECO:0000313" key="3">
    <source>
        <dbReference type="Proteomes" id="UP000281677"/>
    </source>
</evidence>
<proteinExistence type="predicted"/>
<feature type="region of interest" description="Disordered" evidence="1">
    <location>
        <begin position="117"/>
        <end position="152"/>
    </location>
</feature>
<organism evidence="2 3">
    <name type="scientific">Hortaea werneckii</name>
    <name type="common">Black yeast</name>
    <name type="synonym">Cladosporium werneckii</name>
    <dbReference type="NCBI Taxonomy" id="91943"/>
    <lineage>
        <taxon>Eukaryota</taxon>
        <taxon>Fungi</taxon>
        <taxon>Dikarya</taxon>
        <taxon>Ascomycota</taxon>
        <taxon>Pezizomycotina</taxon>
        <taxon>Dothideomycetes</taxon>
        <taxon>Dothideomycetidae</taxon>
        <taxon>Mycosphaerellales</taxon>
        <taxon>Teratosphaeriaceae</taxon>
        <taxon>Hortaea</taxon>
    </lineage>
</organism>
<sequence length="460" mass="52051">MSWYLATSNQAAVTFVHSRWRLAGTIREEVSSIIGAEKNPTIKMPFNQKKFSGTEDDNTDFTFVVTTSASKQTAEDKKKVRSAAALSSWPERRKRIFEQVDEREAGQGKFYLDTSYRARQPSTTTKKARAEHTSSDNAVSQPAGHARDGNLHGSFQVASGVVQPLVRKSEYEFPPTQCIRPTSPKIPCNCPKCDSKISHWKSWAHGRAAETYGLGVQEGLKRPGDLALATPPATPGLSPCVTDMADPFNCYPVEYQPWFDRVLHHMLTEFAPRGWPALKITRKQGIMWEHFMTQHALSDPALFYVRLLFACGDMIRLGVLRRETSWWCQAKAIQSINEALADQKRATSDPLILAVGRIALHESMYGDKNAAHKTHRPAQAQMIRMRGGMKNLQMPGLVKRLMRWSDTVMAKQGNTQRFIEDDDDRENFTMNQSVSVLERWVPEEGQQLRRKIRISDLVND</sequence>
<dbReference type="PANTHER" id="PTHR37540">
    <property type="entry name" value="TRANSCRIPTION FACTOR (ACR-2), PUTATIVE-RELATED-RELATED"/>
    <property type="match status" value="1"/>
</dbReference>
<accession>A0A3M7IN36</accession>
<evidence type="ECO:0000256" key="1">
    <source>
        <dbReference type="SAM" id="MobiDB-lite"/>
    </source>
</evidence>
<dbReference type="PANTHER" id="PTHR37540:SF10">
    <property type="entry name" value="SIGMA-70 REGION 2 FAMILY PROTEIN"/>
    <property type="match status" value="1"/>
</dbReference>
<protein>
    <submittedName>
        <fullName evidence="2">Uncharacterized protein</fullName>
    </submittedName>
</protein>
<dbReference type="OrthoDB" id="4159781at2759"/>
<dbReference type="EMBL" id="QWIT01000273">
    <property type="protein sequence ID" value="RMZ26905.1"/>
    <property type="molecule type" value="Genomic_DNA"/>
</dbReference>
<name>A0A3M7IN36_HORWE</name>
<gene>
    <name evidence="2" type="ORF">D0859_09011</name>
</gene>
<comment type="caution">
    <text evidence="2">The sequence shown here is derived from an EMBL/GenBank/DDBJ whole genome shotgun (WGS) entry which is preliminary data.</text>
</comment>
<dbReference type="AlphaFoldDB" id="A0A3M7IN36"/>
<reference evidence="2 3" key="1">
    <citation type="journal article" date="2018" name="BMC Genomics">
        <title>Genomic evidence for intraspecific hybridization in a clonal and extremely halotolerant yeast.</title>
        <authorList>
            <person name="Gostincar C."/>
            <person name="Stajich J.E."/>
            <person name="Zupancic J."/>
            <person name="Zalar P."/>
            <person name="Gunde-Cimerman N."/>
        </authorList>
    </citation>
    <scope>NUCLEOTIDE SEQUENCE [LARGE SCALE GENOMIC DNA]</scope>
    <source>
        <strain evidence="2 3">EXF-120</strain>
    </source>
</reference>
<dbReference type="Proteomes" id="UP000281677">
    <property type="component" value="Unassembled WGS sequence"/>
</dbReference>
<dbReference type="VEuPathDB" id="FungiDB:BTJ68_10143"/>